<accession>A0ABQ2HT06</accession>
<dbReference type="GO" id="GO:0008168">
    <property type="term" value="F:methyltransferase activity"/>
    <property type="evidence" value="ECO:0007669"/>
    <property type="project" value="UniProtKB-KW"/>
</dbReference>
<dbReference type="PANTHER" id="PTHR31212:SF4">
    <property type="entry name" value="ALPHA-KETOGLUTARATE-DEPENDENT DIOXYGENASE ALKB HOMOLOG 3"/>
    <property type="match status" value="1"/>
</dbReference>
<reference evidence="3" key="1">
    <citation type="journal article" date="2019" name="Int. J. Syst. Evol. Microbiol.">
        <title>The Global Catalogue of Microorganisms (GCM) 10K type strain sequencing project: providing services to taxonomists for standard genome sequencing and annotation.</title>
        <authorList>
            <consortium name="The Broad Institute Genomics Platform"/>
            <consortium name="The Broad Institute Genome Sequencing Center for Infectious Disease"/>
            <person name="Wu L."/>
            <person name="Ma J."/>
        </authorList>
    </citation>
    <scope>NUCLEOTIDE SEQUENCE [LARGE SCALE GENOMIC DNA]</scope>
    <source>
        <strain evidence="3">CGMCC 1.6375</strain>
    </source>
</reference>
<dbReference type="Pfam" id="PF13532">
    <property type="entry name" value="2OG-FeII_Oxy_2"/>
    <property type="match status" value="1"/>
</dbReference>
<keyword evidence="2" id="KW-0489">Methyltransferase</keyword>
<evidence type="ECO:0000259" key="1">
    <source>
        <dbReference type="PROSITE" id="PS51471"/>
    </source>
</evidence>
<dbReference type="InterPro" id="IPR037151">
    <property type="entry name" value="AlkB-like_sf"/>
</dbReference>
<name>A0ABQ2HT06_9BACT</name>
<keyword evidence="2" id="KW-0808">Transferase</keyword>
<gene>
    <name evidence="2" type="primary">alkB</name>
    <name evidence="2" type="ORF">GCM10010967_24800</name>
</gene>
<dbReference type="GO" id="GO:0032259">
    <property type="term" value="P:methylation"/>
    <property type="evidence" value="ECO:0007669"/>
    <property type="project" value="UniProtKB-KW"/>
</dbReference>
<dbReference type="PROSITE" id="PS51471">
    <property type="entry name" value="FE2OG_OXY"/>
    <property type="match status" value="1"/>
</dbReference>
<dbReference type="Gene3D" id="2.60.120.590">
    <property type="entry name" value="Alpha-ketoglutarate-dependent dioxygenase AlkB-like"/>
    <property type="match status" value="1"/>
</dbReference>
<sequence>MLMKQLSLFGSQEALQFPEDLLGYYPGFVPAGESNVLIHKWVSEVRWRQQSMQMYGREVIAPRLMAWFGDADKAYTFSGTRFEPYAWTPELADLRTRIEAKTGFTFNSVLLNYYRDGNDSVAWHGDNEHELGRNPVIASVSLGQERRFEFRYRPDHSRKYGLTLENGSLLIMKGDLQHTWEHRVPKSKTQTGARINLTFRTIRK</sequence>
<dbReference type="EMBL" id="BMLI01000001">
    <property type="protein sequence ID" value="GGM90782.1"/>
    <property type="molecule type" value="Genomic_DNA"/>
</dbReference>
<dbReference type="InterPro" id="IPR027450">
    <property type="entry name" value="AlkB-like"/>
</dbReference>
<dbReference type="Proteomes" id="UP000632339">
    <property type="component" value="Unassembled WGS sequence"/>
</dbReference>
<organism evidence="2 3">
    <name type="scientific">Dyadobacter beijingensis</name>
    <dbReference type="NCBI Taxonomy" id="365489"/>
    <lineage>
        <taxon>Bacteria</taxon>
        <taxon>Pseudomonadati</taxon>
        <taxon>Bacteroidota</taxon>
        <taxon>Cytophagia</taxon>
        <taxon>Cytophagales</taxon>
        <taxon>Spirosomataceae</taxon>
        <taxon>Dyadobacter</taxon>
    </lineage>
</organism>
<proteinExistence type="predicted"/>
<keyword evidence="3" id="KW-1185">Reference proteome</keyword>
<dbReference type="InterPro" id="IPR005123">
    <property type="entry name" value="Oxoglu/Fe-dep_dioxygenase_dom"/>
</dbReference>
<dbReference type="PANTHER" id="PTHR31212">
    <property type="entry name" value="ALPHA-KETOGLUTARATE-DEPENDENT DIOXYGENASE ALKB HOMOLOG 3"/>
    <property type="match status" value="1"/>
</dbReference>
<protein>
    <submittedName>
        <fullName evidence="2">DNA methylase</fullName>
    </submittedName>
</protein>
<evidence type="ECO:0000313" key="3">
    <source>
        <dbReference type="Proteomes" id="UP000632339"/>
    </source>
</evidence>
<dbReference type="InterPro" id="IPR032854">
    <property type="entry name" value="ALKBH3"/>
</dbReference>
<feature type="domain" description="Fe2OG dioxygenase" evidence="1">
    <location>
        <begin position="105"/>
        <end position="203"/>
    </location>
</feature>
<dbReference type="SUPFAM" id="SSF51197">
    <property type="entry name" value="Clavaminate synthase-like"/>
    <property type="match status" value="1"/>
</dbReference>
<comment type="caution">
    <text evidence="2">The sequence shown here is derived from an EMBL/GenBank/DDBJ whole genome shotgun (WGS) entry which is preliminary data.</text>
</comment>
<evidence type="ECO:0000313" key="2">
    <source>
        <dbReference type="EMBL" id="GGM90782.1"/>
    </source>
</evidence>